<keyword evidence="4" id="KW-0479">Metal-binding</keyword>
<keyword evidence="12" id="KW-0325">Glycoprotein</keyword>
<dbReference type="InterPro" id="IPR044684">
    <property type="entry name" value="STR17/STR18/HARC1-like"/>
</dbReference>
<dbReference type="PANTHER" id="PTHR44542:SF12">
    <property type="entry name" value="THIOSULFATE SULFURTRANSFERASE 18"/>
    <property type="match status" value="1"/>
</dbReference>
<evidence type="ECO:0000256" key="11">
    <source>
        <dbReference type="ARBA" id="ARBA00023157"/>
    </source>
</evidence>
<dbReference type="FunFam" id="3.30.40.10:FF:000388">
    <property type="entry name" value="Putative RING zinc finger domain superfamily protein"/>
    <property type="match status" value="1"/>
</dbReference>
<keyword evidence="1" id="KW-0813">Transport</keyword>
<dbReference type="Pfam" id="PF00581">
    <property type="entry name" value="Rhodanese"/>
    <property type="match status" value="1"/>
</dbReference>
<comment type="caution">
    <text evidence="20">The sequence shown here is derived from an EMBL/GenBank/DDBJ whole genome shotgun (WGS) entry which is preliminary data.</text>
</comment>
<evidence type="ECO:0000256" key="2">
    <source>
        <dbReference type="ARBA" id="ARBA00022554"/>
    </source>
</evidence>
<dbReference type="Gene3D" id="3.50.30.30">
    <property type="match status" value="1"/>
</dbReference>
<dbReference type="GO" id="GO:0008270">
    <property type="term" value="F:zinc ion binding"/>
    <property type="evidence" value="ECO:0007669"/>
    <property type="project" value="UniProtKB-KW"/>
</dbReference>
<comment type="subcellular location">
    <subcellularLocation>
        <location evidence="13">Endomembrane system</location>
        <topology evidence="13">Single-pass type I membrane protein</topology>
    </subcellularLocation>
    <subcellularLocation>
        <location evidence="14">Protein storage vacuole membrane</location>
    </subcellularLocation>
</comment>
<feature type="domain" description="RING-type" evidence="18">
    <location>
        <begin position="228"/>
        <end position="270"/>
    </location>
</feature>
<evidence type="ECO:0000256" key="4">
    <source>
        <dbReference type="ARBA" id="ARBA00022723"/>
    </source>
</evidence>
<dbReference type="EMBL" id="RCHU01000607">
    <property type="protein sequence ID" value="TKS00284.1"/>
    <property type="molecule type" value="Genomic_DNA"/>
</dbReference>
<dbReference type="PROSITE" id="PS50089">
    <property type="entry name" value="ZF_RING_2"/>
    <property type="match status" value="1"/>
</dbReference>
<keyword evidence="10 16" id="KW-0472">Membrane</keyword>
<evidence type="ECO:0000256" key="14">
    <source>
        <dbReference type="ARBA" id="ARBA00060484"/>
    </source>
</evidence>
<organism evidence="20">
    <name type="scientific">Populus alba</name>
    <name type="common">White poplar</name>
    <dbReference type="NCBI Taxonomy" id="43335"/>
    <lineage>
        <taxon>Eukaryota</taxon>
        <taxon>Viridiplantae</taxon>
        <taxon>Streptophyta</taxon>
        <taxon>Embryophyta</taxon>
        <taxon>Tracheophyta</taxon>
        <taxon>Spermatophyta</taxon>
        <taxon>Magnoliopsida</taxon>
        <taxon>eudicotyledons</taxon>
        <taxon>Gunneridae</taxon>
        <taxon>Pentapetalae</taxon>
        <taxon>rosids</taxon>
        <taxon>fabids</taxon>
        <taxon>Malpighiales</taxon>
        <taxon>Salicaceae</taxon>
        <taxon>Saliceae</taxon>
        <taxon>Populus</taxon>
    </lineage>
</organism>
<evidence type="ECO:0000313" key="20">
    <source>
        <dbReference type="EMBL" id="TKS00284.1"/>
    </source>
</evidence>
<keyword evidence="20" id="KW-0675">Receptor</keyword>
<evidence type="ECO:0000256" key="10">
    <source>
        <dbReference type="ARBA" id="ARBA00023136"/>
    </source>
</evidence>
<evidence type="ECO:0000256" key="3">
    <source>
        <dbReference type="ARBA" id="ARBA00022692"/>
    </source>
</evidence>
<dbReference type="InterPro" id="IPR001763">
    <property type="entry name" value="Rhodanese-like_dom"/>
</dbReference>
<dbReference type="SUPFAM" id="SSF52025">
    <property type="entry name" value="PA domain"/>
    <property type="match status" value="1"/>
</dbReference>
<dbReference type="Gene3D" id="3.30.40.10">
    <property type="entry name" value="Zinc/RING finger domain, C3HC4 (zinc finger)"/>
    <property type="match status" value="1"/>
</dbReference>
<evidence type="ECO:0000256" key="7">
    <source>
        <dbReference type="ARBA" id="ARBA00022833"/>
    </source>
</evidence>
<evidence type="ECO:0000256" key="12">
    <source>
        <dbReference type="ARBA" id="ARBA00023180"/>
    </source>
</evidence>
<dbReference type="AlphaFoldDB" id="A0A4U5PT44"/>
<evidence type="ECO:0000256" key="16">
    <source>
        <dbReference type="SAM" id="Phobius"/>
    </source>
</evidence>
<protein>
    <submittedName>
        <fullName evidence="20">Receptor-likey region, transmembrane domain-and RING domain-containing protein 1</fullName>
    </submittedName>
</protein>
<dbReference type="InterPro" id="IPR046450">
    <property type="entry name" value="PA_dom_sf"/>
</dbReference>
<feature type="domain" description="Rhodanese" evidence="19">
    <location>
        <begin position="313"/>
        <end position="415"/>
    </location>
</feature>
<dbReference type="GO" id="GO:0015031">
    <property type="term" value="P:protein transport"/>
    <property type="evidence" value="ECO:0007669"/>
    <property type="project" value="UniProtKB-KW"/>
</dbReference>
<keyword evidence="3 16" id="KW-0812">Transmembrane</keyword>
<feature type="transmembrane region" description="Helical" evidence="16">
    <location>
        <begin position="159"/>
        <end position="183"/>
    </location>
</feature>
<proteinExistence type="predicted"/>
<dbReference type="Pfam" id="PF02225">
    <property type="entry name" value="PA"/>
    <property type="match status" value="1"/>
</dbReference>
<evidence type="ECO:0000256" key="13">
    <source>
        <dbReference type="ARBA" id="ARBA00046288"/>
    </source>
</evidence>
<dbReference type="InterPro" id="IPR003137">
    <property type="entry name" value="PA_domain"/>
</dbReference>
<evidence type="ECO:0000256" key="6">
    <source>
        <dbReference type="ARBA" id="ARBA00022771"/>
    </source>
</evidence>
<evidence type="ECO:0000256" key="17">
    <source>
        <dbReference type="SAM" id="SignalP"/>
    </source>
</evidence>
<gene>
    <name evidence="20" type="ORF">D5086_0000184970</name>
</gene>
<dbReference type="GO" id="GO:0032586">
    <property type="term" value="C:protein storage vacuole membrane"/>
    <property type="evidence" value="ECO:0007669"/>
    <property type="project" value="UniProtKB-SubCell"/>
</dbReference>
<feature type="chain" id="PRO_5020583872" evidence="17">
    <location>
        <begin position="24"/>
        <end position="423"/>
    </location>
</feature>
<sequence>MREGLFLRLSLFYAIVIIEGSSATVLIKPSSISFPDLPAKSALSLNGSRVCGSLHVANPLDACSPLRNRFEFNESGRFALIVRGECAFEDKIKNAQSAGFRAAVVFDDKDNRNLIYMMVNPEGIKVHAVFVSKYAGEILKEHARGKEGECCIFSSRTDAAWTVLAISLISVVVILGLLIIAFVTPRHWLHWQQTNNRCKSVDSKMVEALPCFIFRNASLSQCHVGETCAICLEDYKDGEVLKVLPCHHEFHSTCVDSWLTKWGTFCPVCKLDMKEKSAYFGIKRDELVFMGSLDKSSGAEVVTIDVKATKGLLESGYTYLDVRTVEEYNKGHVDGEQIFNIPYMFNTPEGRVKNPNFLKEVSGVCKEEDKLLVGCQSGVRSLYATADLLSAGFRDVSNVGGGYLAWTENVFPVKIEKEERDEL</sequence>
<dbReference type="InterPro" id="IPR001841">
    <property type="entry name" value="Znf_RING"/>
</dbReference>
<dbReference type="SUPFAM" id="SSF57850">
    <property type="entry name" value="RING/U-box"/>
    <property type="match status" value="1"/>
</dbReference>
<keyword evidence="6 15" id="KW-0863">Zinc-finger</keyword>
<name>A0A4U5PT44_POPAL</name>
<keyword evidence="11" id="KW-1015">Disulfide bond</keyword>
<dbReference type="STRING" id="43335.A0A4U5PT44"/>
<accession>A0A4U5PT44</accession>
<dbReference type="InterPro" id="IPR044744">
    <property type="entry name" value="ZNRF4/RNF13/RNF167_PA"/>
</dbReference>
<dbReference type="InterPro" id="IPR036873">
    <property type="entry name" value="Rhodanese-like_dom_sf"/>
</dbReference>
<keyword evidence="8" id="KW-0653">Protein transport</keyword>
<keyword evidence="2" id="KW-0926">Vacuole</keyword>
<dbReference type="FunFam" id="3.50.30.30:FF:000020">
    <property type="entry name" value="Receptor homology region transmembrane domain-and RING domain-containing protein 2"/>
    <property type="match status" value="1"/>
</dbReference>
<dbReference type="PANTHER" id="PTHR44542">
    <property type="entry name" value="THIOSULFATE SULFURTRANSFERASE 18"/>
    <property type="match status" value="1"/>
</dbReference>
<dbReference type="SUPFAM" id="SSF52821">
    <property type="entry name" value="Rhodanese/Cell cycle control phosphatase"/>
    <property type="match status" value="1"/>
</dbReference>
<keyword evidence="7" id="KW-0862">Zinc</keyword>
<dbReference type="SMART" id="SM00184">
    <property type="entry name" value="RING"/>
    <property type="match status" value="1"/>
</dbReference>
<dbReference type="InterPro" id="IPR013083">
    <property type="entry name" value="Znf_RING/FYVE/PHD"/>
</dbReference>
<evidence type="ECO:0000259" key="19">
    <source>
        <dbReference type="PROSITE" id="PS50206"/>
    </source>
</evidence>
<dbReference type="Gene3D" id="3.40.250.10">
    <property type="entry name" value="Rhodanese-like domain"/>
    <property type="match status" value="1"/>
</dbReference>
<evidence type="ECO:0000259" key="18">
    <source>
        <dbReference type="PROSITE" id="PS50089"/>
    </source>
</evidence>
<dbReference type="Pfam" id="PF13639">
    <property type="entry name" value="zf-RING_2"/>
    <property type="match status" value="1"/>
</dbReference>
<dbReference type="PROSITE" id="PS50206">
    <property type="entry name" value="RHODANESE_3"/>
    <property type="match status" value="1"/>
</dbReference>
<dbReference type="GO" id="GO:0012505">
    <property type="term" value="C:endomembrane system"/>
    <property type="evidence" value="ECO:0007669"/>
    <property type="project" value="UniProtKB-SubCell"/>
</dbReference>
<evidence type="ECO:0000256" key="5">
    <source>
        <dbReference type="ARBA" id="ARBA00022729"/>
    </source>
</evidence>
<dbReference type="SMART" id="SM00450">
    <property type="entry name" value="RHOD"/>
    <property type="match status" value="1"/>
</dbReference>
<reference evidence="20" key="1">
    <citation type="submission" date="2018-10" db="EMBL/GenBank/DDBJ databases">
        <title>Population genomic analysis revealed the cold adaptation of white poplar.</title>
        <authorList>
            <person name="Liu Y.-J."/>
        </authorList>
    </citation>
    <scope>NUCLEOTIDE SEQUENCE [LARGE SCALE GENOMIC DNA]</scope>
    <source>
        <strain evidence="20">PAL-ZL1</strain>
    </source>
</reference>
<dbReference type="GO" id="GO:0003824">
    <property type="term" value="F:catalytic activity"/>
    <property type="evidence" value="ECO:0007669"/>
    <property type="project" value="InterPro"/>
</dbReference>
<evidence type="ECO:0000256" key="15">
    <source>
        <dbReference type="PROSITE-ProRule" id="PRU00175"/>
    </source>
</evidence>
<evidence type="ECO:0000256" key="1">
    <source>
        <dbReference type="ARBA" id="ARBA00022448"/>
    </source>
</evidence>
<keyword evidence="9 16" id="KW-1133">Transmembrane helix</keyword>
<feature type="signal peptide" evidence="17">
    <location>
        <begin position="1"/>
        <end position="23"/>
    </location>
</feature>
<dbReference type="CDD" id="cd00158">
    <property type="entry name" value="RHOD"/>
    <property type="match status" value="1"/>
</dbReference>
<keyword evidence="5 17" id="KW-0732">Signal</keyword>
<evidence type="ECO:0000256" key="9">
    <source>
        <dbReference type="ARBA" id="ARBA00022989"/>
    </source>
</evidence>
<dbReference type="CDD" id="cd02123">
    <property type="entry name" value="PA_C_RZF_like"/>
    <property type="match status" value="1"/>
</dbReference>
<evidence type="ECO:0000256" key="8">
    <source>
        <dbReference type="ARBA" id="ARBA00022927"/>
    </source>
</evidence>